<gene>
    <name evidence="2" type="ORF">H6G72_24435</name>
</gene>
<evidence type="ECO:0000313" key="3">
    <source>
        <dbReference type="Proteomes" id="UP000641954"/>
    </source>
</evidence>
<evidence type="ECO:0000259" key="1">
    <source>
        <dbReference type="Pfam" id="PF12770"/>
    </source>
</evidence>
<dbReference type="Pfam" id="PF12770">
    <property type="entry name" value="CHAT"/>
    <property type="match status" value="1"/>
</dbReference>
<organism evidence="2 3">
    <name type="scientific">Planktothricoides raciborskii FACHB-1370</name>
    <dbReference type="NCBI Taxonomy" id="2949576"/>
    <lineage>
        <taxon>Bacteria</taxon>
        <taxon>Bacillati</taxon>
        <taxon>Cyanobacteriota</taxon>
        <taxon>Cyanophyceae</taxon>
        <taxon>Oscillatoriophycideae</taxon>
        <taxon>Oscillatoriales</taxon>
        <taxon>Oscillatoriaceae</taxon>
        <taxon>Planktothricoides</taxon>
    </lineage>
</organism>
<proteinExistence type="predicted"/>
<feature type="domain" description="CHAT" evidence="1">
    <location>
        <begin position="3"/>
        <end position="51"/>
    </location>
</feature>
<reference evidence="2 3" key="1">
    <citation type="journal article" date="2020" name="ISME J.">
        <title>Comparative genomics reveals insights into cyanobacterial evolution and habitat adaptation.</title>
        <authorList>
            <person name="Chen M.Y."/>
            <person name="Teng W.K."/>
            <person name="Zhao L."/>
            <person name="Hu C.X."/>
            <person name="Zhou Y.K."/>
            <person name="Han B.P."/>
            <person name="Song L.R."/>
            <person name="Shu W.S."/>
        </authorList>
    </citation>
    <scope>NUCLEOTIDE SEQUENCE [LARGE SCALE GENOMIC DNA]</scope>
    <source>
        <strain evidence="2 3">FACHB-1370</strain>
    </source>
</reference>
<keyword evidence="3" id="KW-1185">Reference proteome</keyword>
<sequence length="52" mass="5647">MKKSRIIHLATHGNFDANKGNKSWVALSPDSLNTADNGLLTAQEIVNLNLKS</sequence>
<accession>A0ABR8EJ61</accession>
<evidence type="ECO:0000313" key="2">
    <source>
        <dbReference type="EMBL" id="MBD2546924.1"/>
    </source>
</evidence>
<dbReference type="Proteomes" id="UP000641954">
    <property type="component" value="Unassembled WGS sequence"/>
</dbReference>
<name>A0ABR8EJ61_9CYAN</name>
<dbReference type="InterPro" id="IPR024983">
    <property type="entry name" value="CHAT_dom"/>
</dbReference>
<dbReference type="EMBL" id="JACJSK010000051">
    <property type="protein sequence ID" value="MBD2546924.1"/>
    <property type="molecule type" value="Genomic_DNA"/>
</dbReference>
<protein>
    <submittedName>
        <fullName evidence="2">CHAT domain-containing protein</fullName>
    </submittedName>
</protein>
<comment type="caution">
    <text evidence="2">The sequence shown here is derived from an EMBL/GenBank/DDBJ whole genome shotgun (WGS) entry which is preliminary data.</text>
</comment>